<protein>
    <submittedName>
        <fullName evidence="1">Uncharacterized protein</fullName>
    </submittedName>
</protein>
<name>Q13G48_PARXL</name>
<reference evidence="1 2" key="1">
    <citation type="journal article" date="2006" name="Proc. Natl. Acad. Sci. U.S.A.">
        <title>Burkholderia xenovorans LB400 harbors a multi-replicon, 9.73-Mbp genome shaped for versatility.</title>
        <authorList>
            <person name="Chain P.S."/>
            <person name="Denef V.J."/>
            <person name="Konstantinidis K.T."/>
            <person name="Vergez L.M."/>
            <person name="Agullo L."/>
            <person name="Reyes V.L."/>
            <person name="Hauser L."/>
            <person name="Cordova M."/>
            <person name="Gomez L."/>
            <person name="Gonzalez M."/>
            <person name="Land M."/>
            <person name="Lao V."/>
            <person name="Larimer F."/>
            <person name="LiPuma J.J."/>
            <person name="Mahenthiralingam E."/>
            <person name="Malfatti S.A."/>
            <person name="Marx C.J."/>
            <person name="Parnell J.J."/>
            <person name="Ramette A."/>
            <person name="Richardson P."/>
            <person name="Seeger M."/>
            <person name="Smith D."/>
            <person name="Spilker T."/>
            <person name="Sul W.J."/>
            <person name="Tsoi T.V."/>
            <person name="Ulrich L.E."/>
            <person name="Zhulin I.B."/>
            <person name="Tiedje J.M."/>
        </authorList>
    </citation>
    <scope>NUCLEOTIDE SEQUENCE [LARGE SCALE GENOMIC DNA]</scope>
    <source>
        <strain evidence="1 2">LB400</strain>
    </source>
</reference>
<evidence type="ECO:0000313" key="2">
    <source>
        <dbReference type="Proteomes" id="UP000001817"/>
    </source>
</evidence>
<organism evidence="1 2">
    <name type="scientific">Paraburkholderia xenovorans (strain LB400)</name>
    <dbReference type="NCBI Taxonomy" id="266265"/>
    <lineage>
        <taxon>Bacteria</taxon>
        <taxon>Pseudomonadati</taxon>
        <taxon>Pseudomonadota</taxon>
        <taxon>Betaproteobacteria</taxon>
        <taxon>Burkholderiales</taxon>
        <taxon>Burkholderiaceae</taxon>
        <taxon>Paraburkholderia</taxon>
    </lineage>
</organism>
<evidence type="ECO:0000313" key="1">
    <source>
        <dbReference type="EMBL" id="ABE36941.1"/>
    </source>
</evidence>
<sequence>MVTRAKKSGEVNLTCSDNLPGFLRQHDGRSYCLIRLSEFARPPLSTRLSTHLQCRVPHSGFSAALSIGFPADGKDPTASLVEQLNPGYLVRNSGTTELRIYHQRITGPSTVPTLKTNDAYMAFANAGGKVPVVVGEPGAVRADSRYFPQSDESDARLTDVTVEMLQRASPTAYLPNWQRGVGQEDTRTRGTQSRLDPITSKRREIPRNMVDVARIERVTLTAARMTSSTRSPGLPLWKQSCAATRPKITQRTNARRLPRALRCVSTHLAI</sequence>
<proteinExistence type="predicted"/>
<dbReference type="KEGG" id="bxe:Bxe_C1074"/>
<dbReference type="STRING" id="266265.Bxe_C1074"/>
<accession>Q13G48</accession>
<dbReference type="KEGG" id="bxb:DR64_8726"/>
<gene>
    <name evidence="1" type="ORF">Bxe_C1074</name>
</gene>
<dbReference type="AlphaFoldDB" id="Q13G48"/>
<dbReference type="EMBL" id="CP000272">
    <property type="protein sequence ID" value="ABE36941.1"/>
    <property type="molecule type" value="Genomic_DNA"/>
</dbReference>
<dbReference type="Proteomes" id="UP000001817">
    <property type="component" value="Chromosome 3"/>
</dbReference>
<keyword evidence="2" id="KW-1185">Reference proteome</keyword>